<evidence type="ECO:0000313" key="8">
    <source>
        <dbReference type="EMBL" id="OWY32317.1"/>
    </source>
</evidence>
<dbReference type="RefSeq" id="WP_088757148.1">
    <property type="nucleotide sequence ID" value="NZ_NJGV01000027.1"/>
</dbReference>
<dbReference type="SUPFAM" id="SSF58104">
    <property type="entry name" value="Methyl-accepting chemotaxis protein (MCP) signaling domain"/>
    <property type="match status" value="1"/>
</dbReference>
<evidence type="ECO:0000259" key="6">
    <source>
        <dbReference type="PROSITE" id="PS50111"/>
    </source>
</evidence>
<accession>A0A225SNK0</accession>
<dbReference type="SMART" id="SM00304">
    <property type="entry name" value="HAMP"/>
    <property type="match status" value="1"/>
</dbReference>
<feature type="transmembrane region" description="Helical" evidence="5">
    <location>
        <begin position="12"/>
        <end position="32"/>
    </location>
</feature>
<evidence type="ECO:0000259" key="7">
    <source>
        <dbReference type="PROSITE" id="PS50885"/>
    </source>
</evidence>
<dbReference type="CDD" id="cd19411">
    <property type="entry name" value="MCP2201-like_sensor"/>
    <property type="match status" value="1"/>
</dbReference>
<dbReference type="InterPro" id="IPR004090">
    <property type="entry name" value="Chemotax_Me-accpt_rcpt"/>
</dbReference>
<feature type="domain" description="HAMP" evidence="7">
    <location>
        <begin position="212"/>
        <end position="264"/>
    </location>
</feature>
<dbReference type="PANTHER" id="PTHR43531">
    <property type="entry name" value="PROTEIN ICFG"/>
    <property type="match status" value="1"/>
</dbReference>
<evidence type="ECO:0000256" key="1">
    <source>
        <dbReference type="ARBA" id="ARBA00004370"/>
    </source>
</evidence>
<keyword evidence="5" id="KW-0812">Transmembrane</keyword>
<keyword evidence="2" id="KW-0488">Methylation</keyword>
<dbReference type="GO" id="GO:0004888">
    <property type="term" value="F:transmembrane signaling receptor activity"/>
    <property type="evidence" value="ECO:0007669"/>
    <property type="project" value="InterPro"/>
</dbReference>
<sequence>MQLSNVSIRARLWLGFGLLMVLMLAMAASGIARLGQLNGQMKDVIHDKYPKTVVAGDIVDQLNLIARSVRNILLLKREPQIKSEYDRITGADRAIREDLAQLEKLLTDDDSRSALGKLVTAQSAYFEKRDKVLAMVQQGGKESAIDMLIDEVRPVQSATMNAADALIKQQHEMMKSAGDEVESTYGEARALLLALAAAGLIAAALIAWMITRSITTPLDRAVRVAETVAAGDLTSAIEAHGRDETSMLLRALKKMNDRLLDIVSQVRVSTETIATASSEIARGNLDLSSRTEQQAASLEETASSMEQLTATVRQNASHAGQANQLAGSASDIARQGGTVVSQVVDTMGAIDASSKKIVDIIGVIDGIAFQTNILALNAAVEAARAGEQGRGFAVVASEVRALAQRSATAAHEIKALIADSVERVGNGSKLVEQAGQTMQQVVQSVQRVGEVVSEISAAGQEQSAGIEQVNLAIVQMDQVTQQNAALVEQAAAAAQSLQDQAAQLARLVSVFKLEGGTPELKRVAAPSAARLAYA</sequence>
<protein>
    <submittedName>
        <fullName evidence="8">Methyl-accepting chemotaxis protein</fullName>
    </submittedName>
</protein>
<gene>
    <name evidence="8" type="ORF">CEJ45_21760</name>
</gene>
<evidence type="ECO:0000256" key="5">
    <source>
        <dbReference type="SAM" id="Phobius"/>
    </source>
</evidence>
<dbReference type="CDD" id="cd11386">
    <property type="entry name" value="MCP_signal"/>
    <property type="match status" value="1"/>
</dbReference>
<keyword evidence="5" id="KW-1133">Transmembrane helix</keyword>
<dbReference type="Pfam" id="PF00672">
    <property type="entry name" value="HAMP"/>
    <property type="match status" value="1"/>
</dbReference>
<dbReference type="InterPro" id="IPR047347">
    <property type="entry name" value="YvaQ-like_sensor"/>
</dbReference>
<reference evidence="8 9" key="1">
    <citation type="journal article" date="2010" name="Int. J. Syst. Evol. Microbiol.">
        <title>Reclassification of Herbaspirillum putei as a later heterotypic synonym of Herbaspirillum huttiense, with the description of H. huttiense subsp. huttiense subsp. nov. and H. huttiense subsp. putei subsp. nov., comb. nov., and description of Herbaspirillum aquaticum sp. nov.</title>
        <authorList>
            <person name="Dobritsa A.P."/>
            <person name="Reddy M.C."/>
            <person name="Samadpour M."/>
        </authorList>
    </citation>
    <scope>NUCLEOTIDE SEQUENCE [LARGE SCALE GENOMIC DNA]</scope>
    <source>
        <strain evidence="8 9">IEH 4430</strain>
    </source>
</reference>
<dbReference type="SMART" id="SM00283">
    <property type="entry name" value="MA"/>
    <property type="match status" value="1"/>
</dbReference>
<evidence type="ECO:0000256" key="2">
    <source>
        <dbReference type="ARBA" id="ARBA00022481"/>
    </source>
</evidence>
<dbReference type="PANTHER" id="PTHR43531:SF14">
    <property type="entry name" value="METHYL-ACCEPTING CHEMOTAXIS PROTEIN I-RELATED"/>
    <property type="match status" value="1"/>
</dbReference>
<name>A0A225SNK0_9BURK</name>
<dbReference type="CDD" id="cd06225">
    <property type="entry name" value="HAMP"/>
    <property type="match status" value="1"/>
</dbReference>
<dbReference type="InterPro" id="IPR003660">
    <property type="entry name" value="HAMP_dom"/>
</dbReference>
<dbReference type="InterPro" id="IPR004089">
    <property type="entry name" value="MCPsignal_dom"/>
</dbReference>
<keyword evidence="4" id="KW-0807">Transducer</keyword>
<dbReference type="GO" id="GO:0006935">
    <property type="term" value="P:chemotaxis"/>
    <property type="evidence" value="ECO:0007669"/>
    <property type="project" value="InterPro"/>
</dbReference>
<evidence type="ECO:0000256" key="3">
    <source>
        <dbReference type="ARBA" id="ARBA00029447"/>
    </source>
</evidence>
<comment type="subcellular location">
    <subcellularLocation>
        <location evidence="1">Membrane</location>
    </subcellularLocation>
</comment>
<dbReference type="Proteomes" id="UP000214747">
    <property type="component" value="Unassembled WGS sequence"/>
</dbReference>
<dbReference type="GO" id="GO:0005886">
    <property type="term" value="C:plasma membrane"/>
    <property type="evidence" value="ECO:0007669"/>
    <property type="project" value="TreeGrafter"/>
</dbReference>
<dbReference type="InterPro" id="IPR051310">
    <property type="entry name" value="MCP_chemotaxis"/>
</dbReference>
<comment type="caution">
    <text evidence="8">The sequence shown here is derived from an EMBL/GenBank/DDBJ whole genome shotgun (WGS) entry which is preliminary data.</text>
</comment>
<keyword evidence="9" id="KW-1185">Reference proteome</keyword>
<dbReference type="FunFam" id="1.10.287.950:FF:000001">
    <property type="entry name" value="Methyl-accepting chemotaxis sensory transducer"/>
    <property type="match status" value="1"/>
</dbReference>
<dbReference type="PROSITE" id="PS50111">
    <property type="entry name" value="CHEMOTAXIS_TRANSDUC_2"/>
    <property type="match status" value="1"/>
</dbReference>
<dbReference type="Pfam" id="PF00015">
    <property type="entry name" value="MCPsignal"/>
    <property type="match status" value="1"/>
</dbReference>
<dbReference type="PROSITE" id="PS50885">
    <property type="entry name" value="HAMP"/>
    <property type="match status" value="1"/>
</dbReference>
<dbReference type="Gene3D" id="1.10.287.950">
    <property type="entry name" value="Methyl-accepting chemotaxis protein"/>
    <property type="match status" value="1"/>
</dbReference>
<dbReference type="GO" id="GO:0007165">
    <property type="term" value="P:signal transduction"/>
    <property type="evidence" value="ECO:0007669"/>
    <property type="project" value="UniProtKB-KW"/>
</dbReference>
<dbReference type="InterPro" id="IPR024478">
    <property type="entry name" value="HlyB_4HB_MCP"/>
</dbReference>
<organism evidence="8 9">
    <name type="scientific">Herbaspirillum aquaticum</name>
    <dbReference type="NCBI Taxonomy" id="568783"/>
    <lineage>
        <taxon>Bacteria</taxon>
        <taxon>Pseudomonadati</taxon>
        <taxon>Pseudomonadota</taxon>
        <taxon>Betaproteobacteria</taxon>
        <taxon>Burkholderiales</taxon>
        <taxon>Oxalobacteraceae</taxon>
        <taxon>Herbaspirillum</taxon>
    </lineage>
</organism>
<dbReference type="EMBL" id="NJGV01000027">
    <property type="protein sequence ID" value="OWY32317.1"/>
    <property type="molecule type" value="Genomic_DNA"/>
</dbReference>
<dbReference type="AlphaFoldDB" id="A0A225SNK0"/>
<keyword evidence="5" id="KW-0472">Membrane</keyword>
<dbReference type="Pfam" id="PF12729">
    <property type="entry name" value="4HB_MCP_1"/>
    <property type="match status" value="1"/>
</dbReference>
<evidence type="ECO:0000313" key="9">
    <source>
        <dbReference type="Proteomes" id="UP000214747"/>
    </source>
</evidence>
<comment type="similarity">
    <text evidence="3">Belongs to the methyl-accepting chemotaxis (MCP) protein family.</text>
</comment>
<feature type="transmembrane region" description="Helical" evidence="5">
    <location>
        <begin position="190"/>
        <end position="210"/>
    </location>
</feature>
<feature type="domain" description="Methyl-accepting transducer" evidence="6">
    <location>
        <begin position="269"/>
        <end position="498"/>
    </location>
</feature>
<proteinExistence type="inferred from homology"/>
<dbReference type="PRINTS" id="PR00260">
    <property type="entry name" value="CHEMTRNSDUCR"/>
</dbReference>
<evidence type="ECO:0000256" key="4">
    <source>
        <dbReference type="PROSITE-ProRule" id="PRU00284"/>
    </source>
</evidence>